<organism evidence="2 3">
    <name type="scientific">Dryococelus australis</name>
    <dbReference type="NCBI Taxonomy" id="614101"/>
    <lineage>
        <taxon>Eukaryota</taxon>
        <taxon>Metazoa</taxon>
        <taxon>Ecdysozoa</taxon>
        <taxon>Arthropoda</taxon>
        <taxon>Hexapoda</taxon>
        <taxon>Insecta</taxon>
        <taxon>Pterygota</taxon>
        <taxon>Neoptera</taxon>
        <taxon>Polyneoptera</taxon>
        <taxon>Phasmatodea</taxon>
        <taxon>Verophasmatodea</taxon>
        <taxon>Anareolatae</taxon>
        <taxon>Phasmatidae</taxon>
        <taxon>Eurycanthinae</taxon>
        <taxon>Dryococelus</taxon>
    </lineage>
</organism>
<name>A0ABQ9HAY3_9NEOP</name>
<comment type="caution">
    <text evidence="2">The sequence shown here is derived from an EMBL/GenBank/DDBJ whole genome shotgun (WGS) entry which is preliminary data.</text>
</comment>
<keyword evidence="3" id="KW-1185">Reference proteome</keyword>
<dbReference type="EMBL" id="JARBHB010000006">
    <property type="protein sequence ID" value="KAJ8881488.1"/>
    <property type="molecule type" value="Genomic_DNA"/>
</dbReference>
<feature type="region of interest" description="Disordered" evidence="1">
    <location>
        <begin position="379"/>
        <end position="421"/>
    </location>
</feature>
<feature type="compositionally biased region" description="Basic and acidic residues" evidence="1">
    <location>
        <begin position="398"/>
        <end position="407"/>
    </location>
</feature>
<protein>
    <submittedName>
        <fullName evidence="2">Uncharacterized protein</fullName>
    </submittedName>
</protein>
<evidence type="ECO:0000313" key="3">
    <source>
        <dbReference type="Proteomes" id="UP001159363"/>
    </source>
</evidence>
<gene>
    <name evidence="2" type="ORF">PR048_017969</name>
</gene>
<reference evidence="2 3" key="1">
    <citation type="submission" date="2023-02" db="EMBL/GenBank/DDBJ databases">
        <title>LHISI_Scaffold_Assembly.</title>
        <authorList>
            <person name="Stuart O.P."/>
            <person name="Cleave R."/>
            <person name="Magrath M.J.L."/>
            <person name="Mikheyev A.S."/>
        </authorList>
    </citation>
    <scope>NUCLEOTIDE SEQUENCE [LARGE SCALE GENOMIC DNA]</scope>
    <source>
        <strain evidence="2">Daus_M_001</strain>
        <tissue evidence="2">Leg muscle</tissue>
    </source>
</reference>
<dbReference type="Proteomes" id="UP001159363">
    <property type="component" value="Chromosome 5"/>
</dbReference>
<proteinExistence type="predicted"/>
<sequence length="421" mass="46534">MRYSSLEKPLLAMLEGSGIAFIMIVALKKLRSDFSEGVGDGRDDVWGHVRETKIALNTQPVYSWTFTSGNHTGRFLWSAGLLGDLLFPPPLQSGAAPFSPQFTLIGCQDLVVKELVYMCHSDTDLRRSYDFRRPGAFYAIAQRNTWRQQEFVVVSVAVQSSASSLSSHAVEVIRDGASCTGKRYWGRNGKESAMVFDRDPSQHSPGVISGNHGNPKSGWPDRESNPGPPECESTAPPRSVLVTFAEQEKSHWLIFSSWTNALSAQPTEEAMELASEKLGSDDERTARHATICTRVRCNTQPLELRQREKENFHPASVKHDRVAASSPVQYNENAARLFRFARTGDGALDGRGNIALITSALPGIRRGKQLQLRVEQCRSARAGETGDPRENPPTSGIVRHDSREIPRRQSNLVHPSGGRVV</sequence>
<feature type="region of interest" description="Disordered" evidence="1">
    <location>
        <begin position="195"/>
        <end position="236"/>
    </location>
</feature>
<accession>A0ABQ9HAY3</accession>
<evidence type="ECO:0000313" key="2">
    <source>
        <dbReference type="EMBL" id="KAJ8881488.1"/>
    </source>
</evidence>
<evidence type="ECO:0000256" key="1">
    <source>
        <dbReference type="SAM" id="MobiDB-lite"/>
    </source>
</evidence>